<name>A0AAE3JRC6_9FLAO</name>
<dbReference type="InterPro" id="IPR053158">
    <property type="entry name" value="CapK_Type1_Caps_Biosynth"/>
</dbReference>
<dbReference type="AlphaFoldDB" id="A0AAE3JRC6"/>
<proteinExistence type="predicted"/>
<keyword evidence="2" id="KW-1185">Reference proteome</keyword>
<dbReference type="EMBL" id="JAIRBC010000014">
    <property type="protein sequence ID" value="MCG2461188.1"/>
    <property type="molecule type" value="Genomic_DNA"/>
</dbReference>
<dbReference type="PANTHER" id="PTHR36932">
    <property type="entry name" value="CAPSULAR POLYSACCHARIDE BIOSYNTHESIS PROTEIN"/>
    <property type="match status" value="1"/>
</dbReference>
<dbReference type="InterPro" id="IPR042099">
    <property type="entry name" value="ANL_N_sf"/>
</dbReference>
<comment type="caution">
    <text evidence="1">The sequence shown here is derived from an EMBL/GenBank/DDBJ whole genome shotgun (WGS) entry which is preliminary data.</text>
</comment>
<sequence>MPRKIAFWLWDSLKTNPIRKHLASIKMINENPFGQASRIKNEGALKNLLKHAINTVPFYNDISSEGIESYPVVNKNLIKNNFGSFESSSFHNTKRIKQTTSGSTGTPFTVLHDINKRNRNTADTIYFGELAGYNLGSKLFYLKKWNDQNYKSISLQWKQNIIPVDVFDLNDKEISSLIGQLKTGNKDKNLLGYASAYDAIARYIQKENLGALEVNVKSIIAMSEALSDTTKKILGNCFKCDVLSRYSNIENGILAQQIPGFNNNFLINSASYYIEILDFNSDNQVKNGEPGRIVVTDLFNYAMPMIRYDTGDVGKYDIIEKNGNSFPVLRDIEGRKMDIIFNTNGEIISSFLVTNSMWKYDELRQYQFIQKSKIHYLFKLNIDGSFEREEELITEFKSYLGRDALIDVEYVDEIPILFSGKRRKVANLMK</sequence>
<evidence type="ECO:0000313" key="1">
    <source>
        <dbReference type="EMBL" id="MCG2461188.1"/>
    </source>
</evidence>
<organism evidence="1 2">
    <name type="scientific">Cerina litoralis</name>
    <dbReference type="NCBI Taxonomy" id="2874477"/>
    <lineage>
        <taxon>Bacteria</taxon>
        <taxon>Pseudomonadati</taxon>
        <taxon>Bacteroidota</taxon>
        <taxon>Flavobacteriia</taxon>
        <taxon>Flavobacteriales</taxon>
        <taxon>Flavobacteriaceae</taxon>
        <taxon>Cerina</taxon>
    </lineage>
</organism>
<protein>
    <submittedName>
        <fullName evidence="1">CoF synthetase</fullName>
    </submittedName>
</protein>
<gene>
    <name evidence="1" type="ORF">K8352_10550</name>
</gene>
<evidence type="ECO:0000313" key="2">
    <source>
        <dbReference type="Proteomes" id="UP001200642"/>
    </source>
</evidence>
<dbReference type="Gene3D" id="3.40.50.12780">
    <property type="entry name" value="N-terminal domain of ligase-like"/>
    <property type="match status" value="1"/>
</dbReference>
<reference evidence="1" key="1">
    <citation type="submission" date="2023-02" db="EMBL/GenBank/DDBJ databases">
        <title>Genome of Flavobacteriaceae gen. nov. sp. strain F89.</title>
        <authorList>
            <person name="Wang Y."/>
        </authorList>
    </citation>
    <scope>NUCLEOTIDE SEQUENCE</scope>
    <source>
        <strain evidence="1">F89</strain>
    </source>
</reference>
<dbReference type="RefSeq" id="WP_317902335.1">
    <property type="nucleotide sequence ID" value="NZ_JAIRBC010000014.1"/>
</dbReference>
<dbReference type="PANTHER" id="PTHR36932:SF1">
    <property type="entry name" value="CAPSULAR POLYSACCHARIDE BIOSYNTHESIS PROTEIN"/>
    <property type="match status" value="1"/>
</dbReference>
<dbReference type="Proteomes" id="UP001200642">
    <property type="component" value="Unassembled WGS sequence"/>
</dbReference>
<accession>A0AAE3JRC6</accession>
<dbReference type="SUPFAM" id="SSF56801">
    <property type="entry name" value="Acetyl-CoA synthetase-like"/>
    <property type="match status" value="1"/>
</dbReference>